<reference evidence="2" key="1">
    <citation type="journal article" date="2019" name="Curr. Biol.">
        <title>Genome Sequence of Striga asiatica Provides Insight into the Evolution of Plant Parasitism.</title>
        <authorList>
            <person name="Yoshida S."/>
            <person name="Kim S."/>
            <person name="Wafula E.K."/>
            <person name="Tanskanen J."/>
            <person name="Kim Y.M."/>
            <person name="Honaas L."/>
            <person name="Yang Z."/>
            <person name="Spallek T."/>
            <person name="Conn C.E."/>
            <person name="Ichihashi Y."/>
            <person name="Cheong K."/>
            <person name="Cui S."/>
            <person name="Der J.P."/>
            <person name="Gundlach H."/>
            <person name="Jiao Y."/>
            <person name="Hori C."/>
            <person name="Ishida J.K."/>
            <person name="Kasahara H."/>
            <person name="Kiba T."/>
            <person name="Kim M.S."/>
            <person name="Koo N."/>
            <person name="Laohavisit A."/>
            <person name="Lee Y.H."/>
            <person name="Lumba S."/>
            <person name="McCourt P."/>
            <person name="Mortimer J.C."/>
            <person name="Mutuku J.M."/>
            <person name="Nomura T."/>
            <person name="Sasaki-Sekimoto Y."/>
            <person name="Seto Y."/>
            <person name="Wang Y."/>
            <person name="Wakatake T."/>
            <person name="Sakakibara H."/>
            <person name="Demura T."/>
            <person name="Yamaguchi S."/>
            <person name="Yoneyama K."/>
            <person name="Manabe R.I."/>
            <person name="Nelson D.C."/>
            <person name="Schulman A.H."/>
            <person name="Timko M.P."/>
            <person name="dePamphilis C.W."/>
            <person name="Choi D."/>
            <person name="Shirasu K."/>
        </authorList>
    </citation>
    <scope>NUCLEOTIDE SEQUENCE [LARGE SCALE GENOMIC DNA]</scope>
    <source>
        <strain evidence="2">cv. UVA1</strain>
    </source>
</reference>
<proteinExistence type="predicted"/>
<gene>
    <name evidence="1" type="ORF">STAS_29268</name>
</gene>
<accession>A0A5A7R323</accession>
<protein>
    <submittedName>
        <fullName evidence="1">Guanosine nucleotide diphosphate dissociationinhibitor 1</fullName>
    </submittedName>
</protein>
<evidence type="ECO:0000313" key="2">
    <source>
        <dbReference type="Proteomes" id="UP000325081"/>
    </source>
</evidence>
<name>A0A5A7R323_STRAF</name>
<keyword evidence="2" id="KW-1185">Reference proteome</keyword>
<dbReference type="EMBL" id="BKCP01009959">
    <property type="protein sequence ID" value="GER51849.1"/>
    <property type="molecule type" value="Genomic_DNA"/>
</dbReference>
<dbReference type="AlphaFoldDB" id="A0A5A7R323"/>
<dbReference type="Proteomes" id="UP000325081">
    <property type="component" value="Unassembled WGS sequence"/>
</dbReference>
<comment type="caution">
    <text evidence="1">The sequence shown here is derived from an EMBL/GenBank/DDBJ whole genome shotgun (WGS) entry which is preliminary data.</text>
</comment>
<evidence type="ECO:0000313" key="1">
    <source>
        <dbReference type="EMBL" id="GER51849.1"/>
    </source>
</evidence>
<sequence>MPRYSLKSQTDMVVACCVLHNFIPMHQEKNTTPAAWLQPDFIPQHDADDMTFPFMDRMGPSTAGEQEQCTLRDRIATALWEDHVNRNRICVCARVPRVIPSAEESFTTGVRLRLSFCDIQPGDMADETWLPVFTTTEPRLTAGAGKKDSQGDFVSLRFPG</sequence>
<organism evidence="1 2">
    <name type="scientific">Striga asiatica</name>
    <name type="common">Asiatic witchweed</name>
    <name type="synonym">Buchnera asiatica</name>
    <dbReference type="NCBI Taxonomy" id="4170"/>
    <lineage>
        <taxon>Eukaryota</taxon>
        <taxon>Viridiplantae</taxon>
        <taxon>Streptophyta</taxon>
        <taxon>Embryophyta</taxon>
        <taxon>Tracheophyta</taxon>
        <taxon>Spermatophyta</taxon>
        <taxon>Magnoliopsida</taxon>
        <taxon>eudicotyledons</taxon>
        <taxon>Gunneridae</taxon>
        <taxon>Pentapetalae</taxon>
        <taxon>asterids</taxon>
        <taxon>lamiids</taxon>
        <taxon>Lamiales</taxon>
        <taxon>Orobanchaceae</taxon>
        <taxon>Buchnereae</taxon>
        <taxon>Striga</taxon>
    </lineage>
</organism>
<dbReference type="OrthoDB" id="1696744at2759"/>